<evidence type="ECO:0000259" key="4">
    <source>
        <dbReference type="PROSITE" id="PS51790"/>
    </source>
</evidence>
<evidence type="ECO:0000256" key="2">
    <source>
        <dbReference type="ARBA" id="ARBA00023002"/>
    </source>
</evidence>
<name>K0I7J8_NITGG</name>
<feature type="domain" description="MsrB" evidence="4">
    <location>
        <begin position="1"/>
        <end position="52"/>
    </location>
</feature>
<evidence type="ECO:0000256" key="1">
    <source>
        <dbReference type="ARBA" id="ARBA00012499"/>
    </source>
</evidence>
<dbReference type="InterPro" id="IPR011057">
    <property type="entry name" value="Mss4-like_sf"/>
</dbReference>
<dbReference type="GO" id="GO:0030091">
    <property type="term" value="P:protein repair"/>
    <property type="evidence" value="ECO:0007669"/>
    <property type="project" value="InterPro"/>
</dbReference>
<dbReference type="EMBL" id="CP002408">
    <property type="protein sequence ID" value="AFU57216.1"/>
    <property type="molecule type" value="Genomic_DNA"/>
</dbReference>
<dbReference type="PANTHER" id="PTHR10173:SF52">
    <property type="entry name" value="METHIONINE-R-SULFOXIDE REDUCTASE B1"/>
    <property type="match status" value="1"/>
</dbReference>
<reference evidence="5 6" key="1">
    <citation type="journal article" date="2012" name="Environ. Microbiol.">
        <title>The genome of the ammonia-oxidizing Candidatus Nitrososphaera gargensis: insights into metabolic versatility and environmental adaptations.</title>
        <authorList>
            <person name="Spang A."/>
            <person name="Poehlein A."/>
            <person name="Offre P."/>
            <person name="Zumbragel S."/>
            <person name="Haider S."/>
            <person name="Rychlik N."/>
            <person name="Nowka B."/>
            <person name="Schmeisser C."/>
            <person name="Lebedeva E.V."/>
            <person name="Rattei T."/>
            <person name="Bohm C."/>
            <person name="Schmid M."/>
            <person name="Galushko A."/>
            <person name="Hatzenpichler R."/>
            <person name="Weinmaier T."/>
            <person name="Daniel R."/>
            <person name="Schleper C."/>
            <person name="Spieck E."/>
            <person name="Streit W."/>
            <person name="Wagner M."/>
        </authorList>
    </citation>
    <scope>NUCLEOTIDE SEQUENCE [LARGE SCALE GENOMIC DNA]</scope>
    <source>
        <strain evidence="6">Ga9.2</strain>
    </source>
</reference>
<evidence type="ECO:0000256" key="3">
    <source>
        <dbReference type="ARBA" id="ARBA00048488"/>
    </source>
</evidence>
<dbReference type="SUPFAM" id="SSF51316">
    <property type="entry name" value="Mss4-like"/>
    <property type="match status" value="1"/>
</dbReference>
<accession>K0I7J8</accession>
<dbReference type="AlphaFoldDB" id="K0I7J8"/>
<dbReference type="PROSITE" id="PS51790">
    <property type="entry name" value="MSRB"/>
    <property type="match status" value="1"/>
</dbReference>
<protein>
    <recommendedName>
        <fullName evidence="1">peptide-methionine (R)-S-oxide reductase</fullName>
        <ecNumber evidence="1">1.8.4.12</ecNumber>
    </recommendedName>
</protein>
<dbReference type="InParanoid" id="K0I7J8"/>
<dbReference type="STRING" id="1237085.Ngar_c02680"/>
<dbReference type="PATRIC" id="fig|1237085.11.peg.262"/>
<proteinExistence type="predicted"/>
<evidence type="ECO:0000313" key="5">
    <source>
        <dbReference type="EMBL" id="AFU57216.1"/>
    </source>
</evidence>
<keyword evidence="2" id="KW-0560">Oxidoreductase</keyword>
<dbReference type="GO" id="GO:0005737">
    <property type="term" value="C:cytoplasm"/>
    <property type="evidence" value="ECO:0007669"/>
    <property type="project" value="TreeGrafter"/>
</dbReference>
<keyword evidence="6" id="KW-1185">Reference proteome</keyword>
<dbReference type="GO" id="GO:0033743">
    <property type="term" value="F:peptide-methionine (R)-S-oxide reductase activity"/>
    <property type="evidence" value="ECO:0007669"/>
    <property type="project" value="UniProtKB-EC"/>
</dbReference>
<dbReference type="BioCyc" id="CNIT1237085:G1324-268-MONOMER"/>
<evidence type="ECO:0000313" key="6">
    <source>
        <dbReference type="Proteomes" id="UP000008037"/>
    </source>
</evidence>
<dbReference type="InterPro" id="IPR028427">
    <property type="entry name" value="Met_Sox_Rdtase_MsrB"/>
</dbReference>
<dbReference type="PANTHER" id="PTHR10173">
    <property type="entry name" value="METHIONINE SULFOXIDE REDUCTASE"/>
    <property type="match status" value="1"/>
</dbReference>
<dbReference type="EC" id="1.8.4.12" evidence="1"/>
<comment type="catalytic activity">
    <reaction evidence="3">
        <text>L-methionyl-[protein] + [thioredoxin]-disulfide + H2O = L-methionyl-(R)-S-oxide-[protein] + [thioredoxin]-dithiol</text>
        <dbReference type="Rhea" id="RHEA:24164"/>
        <dbReference type="Rhea" id="RHEA-COMP:10698"/>
        <dbReference type="Rhea" id="RHEA-COMP:10700"/>
        <dbReference type="Rhea" id="RHEA-COMP:12313"/>
        <dbReference type="Rhea" id="RHEA-COMP:12314"/>
        <dbReference type="ChEBI" id="CHEBI:15377"/>
        <dbReference type="ChEBI" id="CHEBI:16044"/>
        <dbReference type="ChEBI" id="CHEBI:29950"/>
        <dbReference type="ChEBI" id="CHEBI:45764"/>
        <dbReference type="ChEBI" id="CHEBI:50058"/>
        <dbReference type="EC" id="1.8.4.12"/>
    </reaction>
</comment>
<dbReference type="HOGENOM" id="CLU_170464_2_0_2"/>
<sequence>MEEEVDTSYGMVRTEVMRGRCGAHLSHMFDDGSNPTCPRYCINALSLLLAKKKGATTNG</sequence>
<organism evidence="5 6">
    <name type="scientific">Nitrososphaera gargensis (strain Ga9.2)</name>
    <dbReference type="NCBI Taxonomy" id="1237085"/>
    <lineage>
        <taxon>Archaea</taxon>
        <taxon>Nitrososphaerota</taxon>
        <taxon>Nitrososphaeria</taxon>
        <taxon>Nitrososphaerales</taxon>
        <taxon>Nitrososphaeraceae</taxon>
        <taxon>Nitrososphaera</taxon>
    </lineage>
</organism>
<dbReference type="Pfam" id="PF01641">
    <property type="entry name" value="SelR"/>
    <property type="match status" value="1"/>
</dbReference>
<dbReference type="Proteomes" id="UP000008037">
    <property type="component" value="Chromosome"/>
</dbReference>
<dbReference type="GO" id="GO:0006979">
    <property type="term" value="P:response to oxidative stress"/>
    <property type="evidence" value="ECO:0007669"/>
    <property type="project" value="InterPro"/>
</dbReference>
<gene>
    <name evidence="5" type="ordered locus">Ngar_c02680</name>
</gene>
<dbReference type="InterPro" id="IPR002579">
    <property type="entry name" value="Met_Sox_Rdtase_MsrB_dom"/>
</dbReference>
<dbReference type="KEGG" id="nga:Ngar_c02680"/>
<dbReference type="Gene3D" id="2.170.150.20">
    <property type="entry name" value="Peptide methionine sulfoxide reductase"/>
    <property type="match status" value="1"/>
</dbReference>